<protein>
    <submittedName>
        <fullName evidence="1">Uncharacterized protein</fullName>
    </submittedName>
</protein>
<dbReference type="EMBL" id="PGTM01001011">
    <property type="protein sequence ID" value="PJF33311.1"/>
    <property type="molecule type" value="Genomic_DNA"/>
</dbReference>
<organism evidence="1 2">
    <name type="scientific">Candidatus Thermofonsia Clade 1 bacterium</name>
    <dbReference type="NCBI Taxonomy" id="2364210"/>
    <lineage>
        <taxon>Bacteria</taxon>
        <taxon>Bacillati</taxon>
        <taxon>Chloroflexota</taxon>
        <taxon>Candidatus Thermofontia</taxon>
        <taxon>Candidatus Thermofonsia Clade 1</taxon>
    </lineage>
</organism>
<feature type="non-terminal residue" evidence="1">
    <location>
        <position position="78"/>
    </location>
</feature>
<dbReference type="Proteomes" id="UP000229681">
    <property type="component" value="Unassembled WGS sequence"/>
</dbReference>
<dbReference type="AlphaFoldDB" id="A0A2M8P6Z0"/>
<evidence type="ECO:0000313" key="1">
    <source>
        <dbReference type="EMBL" id="PJF33311.1"/>
    </source>
</evidence>
<evidence type="ECO:0000313" key="2">
    <source>
        <dbReference type="Proteomes" id="UP000229681"/>
    </source>
</evidence>
<proteinExistence type="predicted"/>
<sequence length="78" mass="8596">MAQQQAVAAAPLFRGHNIWHAYVESLLAQAHAAIGMGDPRRAADFLKQADGLITERIWRGWRLNITGYVGALPSQKGR</sequence>
<accession>A0A2M8P6Z0</accession>
<comment type="caution">
    <text evidence="1">The sequence shown here is derived from an EMBL/GenBank/DDBJ whole genome shotgun (WGS) entry which is preliminary data.</text>
</comment>
<name>A0A2M8P6Z0_9CHLR</name>
<gene>
    <name evidence="1" type="ORF">CUN49_18885</name>
</gene>
<reference evidence="1 2" key="1">
    <citation type="submission" date="2017-11" db="EMBL/GenBank/DDBJ databases">
        <title>Evolution of Phototrophy in the Chloroflexi Phylum Driven by Horizontal Gene Transfer.</title>
        <authorList>
            <person name="Ward L.M."/>
            <person name="Hemp J."/>
            <person name="Shih P.M."/>
            <person name="Mcglynn S.E."/>
            <person name="Fischer W."/>
        </authorList>
    </citation>
    <scope>NUCLEOTIDE SEQUENCE [LARGE SCALE GENOMIC DNA]</scope>
    <source>
        <strain evidence="1">JP3_13</strain>
    </source>
</reference>